<name>A0ABU7MVT7_9ACTN</name>
<dbReference type="Gene3D" id="3.30.70.100">
    <property type="match status" value="1"/>
</dbReference>
<gene>
    <name evidence="1" type="ORF">V1Y59_12580</name>
</gene>
<dbReference type="InterPro" id="IPR011008">
    <property type="entry name" value="Dimeric_a/b-barrel"/>
</dbReference>
<dbReference type="EMBL" id="JAZDUE010000009">
    <property type="protein sequence ID" value="MEE4023914.1"/>
    <property type="molecule type" value="Genomic_DNA"/>
</dbReference>
<keyword evidence="1" id="KW-0503">Monooxygenase</keyword>
<dbReference type="SUPFAM" id="SSF54909">
    <property type="entry name" value="Dimeric alpha+beta barrel"/>
    <property type="match status" value="1"/>
</dbReference>
<dbReference type="Proteomes" id="UP001335729">
    <property type="component" value="Unassembled WGS sequence"/>
</dbReference>
<comment type="caution">
    <text evidence="1">The sequence shown here is derived from an EMBL/GenBank/DDBJ whole genome shotgun (WGS) entry which is preliminary data.</text>
</comment>
<protein>
    <submittedName>
        <fullName evidence="1">Antibiotic biosynthesis monooxygenase</fullName>
    </submittedName>
</protein>
<proteinExistence type="predicted"/>
<reference evidence="1 2" key="1">
    <citation type="submission" date="2024-01" db="EMBL/GenBank/DDBJ databases">
        <title>Draft genome sequence of Gordonia sp. PKS22-38.</title>
        <authorList>
            <person name="Suphannarot A."/>
            <person name="Mingma R."/>
        </authorList>
    </citation>
    <scope>NUCLEOTIDE SEQUENCE [LARGE SCALE GENOMIC DNA]</scope>
    <source>
        <strain evidence="1 2">PKS22-38</strain>
    </source>
</reference>
<dbReference type="RefSeq" id="WP_330505295.1">
    <property type="nucleotide sequence ID" value="NZ_JAZDUE010000009.1"/>
</dbReference>
<accession>A0ABU7MVT7</accession>
<organism evidence="1 2">
    <name type="scientific">Gordonia prachuapensis</name>
    <dbReference type="NCBI Taxonomy" id="3115651"/>
    <lineage>
        <taxon>Bacteria</taxon>
        <taxon>Bacillati</taxon>
        <taxon>Actinomycetota</taxon>
        <taxon>Actinomycetes</taxon>
        <taxon>Mycobacteriales</taxon>
        <taxon>Gordoniaceae</taxon>
        <taxon>Gordonia</taxon>
    </lineage>
</organism>
<evidence type="ECO:0000313" key="2">
    <source>
        <dbReference type="Proteomes" id="UP001335729"/>
    </source>
</evidence>
<sequence length="103" mass="11263">MTDHLHRIDKFAVPESSRDEFLRQVHHTHAILGAQPGILRNDVLTLIGGDSTFNVVTVVSWESADALRNAGRAVAADVAQTGFDRDRFLERLGVTGDFGTYAA</sequence>
<keyword evidence="1" id="KW-0560">Oxidoreductase</keyword>
<evidence type="ECO:0000313" key="1">
    <source>
        <dbReference type="EMBL" id="MEE4023914.1"/>
    </source>
</evidence>
<dbReference type="GO" id="GO:0004497">
    <property type="term" value="F:monooxygenase activity"/>
    <property type="evidence" value="ECO:0007669"/>
    <property type="project" value="UniProtKB-KW"/>
</dbReference>
<keyword evidence="2" id="KW-1185">Reference proteome</keyword>